<dbReference type="OrthoDB" id="7867799at2"/>
<dbReference type="EMBL" id="QBUD01000001">
    <property type="protein sequence ID" value="PUB18598.1"/>
    <property type="molecule type" value="Genomic_DNA"/>
</dbReference>
<dbReference type="AlphaFoldDB" id="A0A2T6KPY3"/>
<evidence type="ECO:0000313" key="2">
    <source>
        <dbReference type="Proteomes" id="UP000244523"/>
    </source>
</evidence>
<organism evidence="1 2">
    <name type="scientific">Yoonia sediminilitoris</name>
    <dbReference type="NCBI Taxonomy" id="1286148"/>
    <lineage>
        <taxon>Bacteria</taxon>
        <taxon>Pseudomonadati</taxon>
        <taxon>Pseudomonadota</taxon>
        <taxon>Alphaproteobacteria</taxon>
        <taxon>Rhodobacterales</taxon>
        <taxon>Paracoccaceae</taxon>
        <taxon>Yoonia</taxon>
    </lineage>
</organism>
<accession>A0A2T6KPY3</accession>
<proteinExistence type="predicted"/>
<protein>
    <recommendedName>
        <fullName evidence="3">DUF1127 domain-containing protein</fullName>
    </recommendedName>
</protein>
<reference evidence="1 2" key="1">
    <citation type="submission" date="2018-04" db="EMBL/GenBank/DDBJ databases">
        <title>Genomic Encyclopedia of Archaeal and Bacterial Type Strains, Phase II (KMG-II): from individual species to whole genera.</title>
        <authorList>
            <person name="Goeker M."/>
        </authorList>
    </citation>
    <scope>NUCLEOTIDE SEQUENCE [LARGE SCALE GENOMIC DNA]</scope>
    <source>
        <strain evidence="1 2">DSM 29955</strain>
    </source>
</reference>
<dbReference type="Proteomes" id="UP000244523">
    <property type="component" value="Unassembled WGS sequence"/>
</dbReference>
<evidence type="ECO:0008006" key="3">
    <source>
        <dbReference type="Google" id="ProtNLM"/>
    </source>
</evidence>
<dbReference type="RefSeq" id="WP_108384351.1">
    <property type="nucleotide sequence ID" value="NZ_QBUD01000001.1"/>
</dbReference>
<comment type="caution">
    <text evidence="1">The sequence shown here is derived from an EMBL/GenBank/DDBJ whole genome shotgun (WGS) entry which is preliminary data.</text>
</comment>
<sequence length="77" mass="8276">MAFQSDNSLISNSEVLAELGHMLLAPVRAIGNGLVYLAENNPRVQALNAVSAMTDAELAEKGMTREEALRNAVPHLM</sequence>
<gene>
    <name evidence="1" type="ORF">C8N45_101182</name>
</gene>
<evidence type="ECO:0000313" key="1">
    <source>
        <dbReference type="EMBL" id="PUB18598.1"/>
    </source>
</evidence>
<name>A0A2T6KPY3_9RHOB</name>
<keyword evidence="2" id="KW-1185">Reference proteome</keyword>